<gene>
    <name evidence="3" type="ORF">RPIT_00410</name>
</gene>
<dbReference type="EMBL" id="CP019605">
    <property type="protein sequence ID" value="AQP43465.1"/>
    <property type="molecule type" value="Genomic_DNA"/>
</dbReference>
<dbReference type="OrthoDB" id="3729127at2"/>
<accession>A0A1Q2CBP3</accession>
<name>A0A1Q2CBP3_9ACTN</name>
<evidence type="ECO:0000313" key="3">
    <source>
        <dbReference type="EMBL" id="AQP43465.1"/>
    </source>
</evidence>
<dbReference type="AlphaFoldDB" id="A0A1Q2CBP3"/>
<evidence type="ECO:0000256" key="1">
    <source>
        <dbReference type="RuleBase" id="RU362001"/>
    </source>
</evidence>
<feature type="region of interest" description="Disordered" evidence="2">
    <location>
        <begin position="1"/>
        <end position="23"/>
    </location>
</feature>
<reference evidence="3 4" key="1">
    <citation type="journal article" date="2016" name="Int. J. Syst. Evol. Microbiol.">
        <title>Tessaracoccus flavus sp. nov., isolated from the drainage system of a lindane-producing factory.</title>
        <authorList>
            <person name="Kumari R."/>
            <person name="Singh P."/>
            <person name="Schumann P."/>
            <person name="Lal R."/>
        </authorList>
    </citation>
    <scope>NUCLEOTIDE SEQUENCE [LARGE SCALE GENOMIC DNA]</scope>
    <source>
        <strain evidence="3 4">RP1T</strain>
    </source>
</reference>
<dbReference type="NCBIfam" id="TIGR03930">
    <property type="entry name" value="WXG100_ESAT6"/>
    <property type="match status" value="1"/>
</dbReference>
<proteinExistence type="inferred from homology"/>
<keyword evidence="4" id="KW-1185">Reference proteome</keyword>
<dbReference type="STRING" id="1610493.RPIT_00410"/>
<organism evidence="3 4">
    <name type="scientific">Tessaracoccus flavus</name>
    <dbReference type="NCBI Taxonomy" id="1610493"/>
    <lineage>
        <taxon>Bacteria</taxon>
        <taxon>Bacillati</taxon>
        <taxon>Actinomycetota</taxon>
        <taxon>Actinomycetes</taxon>
        <taxon>Propionibacteriales</taxon>
        <taxon>Propionibacteriaceae</taxon>
        <taxon>Tessaracoccus</taxon>
    </lineage>
</organism>
<dbReference type="SUPFAM" id="SSF140453">
    <property type="entry name" value="EsxAB dimer-like"/>
    <property type="match status" value="1"/>
</dbReference>
<comment type="similarity">
    <text evidence="1">Belongs to the WXG100 family.</text>
</comment>
<evidence type="ECO:0000313" key="4">
    <source>
        <dbReference type="Proteomes" id="UP000188324"/>
    </source>
</evidence>
<dbReference type="Proteomes" id="UP000188324">
    <property type="component" value="Chromosome"/>
</dbReference>
<dbReference type="InterPro" id="IPR036689">
    <property type="entry name" value="ESAT-6-like_sf"/>
</dbReference>
<sequence>MREQIMSEPAGNRETMQRAAQRVESRHQQIHALQTRLQGQMAELDSRWHGRAASAFQGDYRRFDTEFERVKQGLDLIHSSLVESLREQGGRSATPIVGPGR</sequence>
<evidence type="ECO:0000256" key="2">
    <source>
        <dbReference type="SAM" id="MobiDB-lite"/>
    </source>
</evidence>
<dbReference type="KEGG" id="tfl:RPIT_00410"/>
<dbReference type="Gene3D" id="1.10.287.1060">
    <property type="entry name" value="ESAT-6-like"/>
    <property type="match status" value="1"/>
</dbReference>
<dbReference type="InterPro" id="IPR010310">
    <property type="entry name" value="T7SS_ESAT-6-like"/>
</dbReference>
<protein>
    <recommendedName>
        <fullName evidence="1">ESAT-6-like protein</fullName>
    </recommendedName>
</protein>
<dbReference type="Pfam" id="PF06013">
    <property type="entry name" value="WXG100"/>
    <property type="match status" value="1"/>
</dbReference>